<dbReference type="Pfam" id="PF01784">
    <property type="entry name" value="DUF34_NIF3"/>
    <property type="match status" value="1"/>
</dbReference>
<keyword evidence="5" id="KW-1185">Reference proteome</keyword>
<feature type="binding site" evidence="3">
    <location>
        <position position="67"/>
    </location>
    <ligand>
        <name>a divalent metal cation</name>
        <dbReference type="ChEBI" id="CHEBI:60240"/>
        <label>1</label>
    </ligand>
</feature>
<protein>
    <submittedName>
        <fullName evidence="4">GTP cyclohydrolase 1 type 2</fullName>
    </submittedName>
</protein>
<dbReference type="GO" id="GO:0016787">
    <property type="term" value="F:hydrolase activity"/>
    <property type="evidence" value="ECO:0007669"/>
    <property type="project" value="UniProtKB-KW"/>
</dbReference>
<dbReference type="EMBL" id="CP025628">
    <property type="protein sequence ID" value="AWD32161.1"/>
    <property type="molecule type" value="Genomic_DNA"/>
</dbReference>
<dbReference type="KEGG" id="kso:CKSOR_00016"/>
<dbReference type="Proteomes" id="UP000266796">
    <property type="component" value="Chromosome"/>
</dbReference>
<dbReference type="NCBIfam" id="TIGR00486">
    <property type="entry name" value="YbgI_SA1388"/>
    <property type="match status" value="1"/>
</dbReference>
<dbReference type="Gene3D" id="3.40.1390.30">
    <property type="entry name" value="NIF3 (NGG1p interacting factor 3)-like"/>
    <property type="match status" value="2"/>
</dbReference>
<dbReference type="OrthoDB" id="9800881at2"/>
<dbReference type="SUPFAM" id="SSF102705">
    <property type="entry name" value="NIF3 (NGG1p interacting factor 3)-like"/>
    <property type="match status" value="1"/>
</dbReference>
<comment type="similarity">
    <text evidence="1">Belongs to the GTP cyclohydrolase I type 2/NIF3 family.</text>
</comment>
<dbReference type="GO" id="GO:0046872">
    <property type="term" value="F:metal ion binding"/>
    <property type="evidence" value="ECO:0007669"/>
    <property type="project" value="UniProtKB-KW"/>
</dbReference>
<proteinExistence type="inferred from homology"/>
<evidence type="ECO:0000313" key="4">
    <source>
        <dbReference type="EMBL" id="AWD32161.1"/>
    </source>
</evidence>
<keyword evidence="4" id="KW-0378">Hydrolase</keyword>
<feature type="binding site" evidence="3">
    <location>
        <position position="68"/>
    </location>
    <ligand>
        <name>a divalent metal cation</name>
        <dbReference type="ChEBI" id="CHEBI:60240"/>
        <label>1</label>
    </ligand>
</feature>
<feature type="binding site" evidence="3">
    <location>
        <position position="105"/>
    </location>
    <ligand>
        <name>a divalent metal cation</name>
        <dbReference type="ChEBI" id="CHEBI:60240"/>
        <label>1</label>
    </ligand>
</feature>
<feature type="binding site" evidence="3">
    <location>
        <position position="226"/>
    </location>
    <ligand>
        <name>a divalent metal cation</name>
        <dbReference type="ChEBI" id="CHEBI:60240"/>
        <label>1</label>
    </ligand>
</feature>
<accession>A0A3Q8EQP4</accession>
<feature type="binding site" evidence="3">
    <location>
        <position position="230"/>
    </location>
    <ligand>
        <name>a divalent metal cation</name>
        <dbReference type="ChEBI" id="CHEBI:60240"/>
        <label>1</label>
    </ligand>
</feature>
<dbReference type="InterPro" id="IPR036069">
    <property type="entry name" value="DUF34/NIF3_sf"/>
</dbReference>
<keyword evidence="2 3" id="KW-0479">Metal-binding</keyword>
<dbReference type="PANTHER" id="PTHR13799">
    <property type="entry name" value="NGG1 INTERACTING FACTOR 3"/>
    <property type="match status" value="1"/>
</dbReference>
<dbReference type="RefSeq" id="WP_108673586.1">
    <property type="nucleotide sequence ID" value="NZ_CP025628.1"/>
</dbReference>
<reference evidence="4 5" key="1">
    <citation type="journal article" date="2018" name="Parasitology">
        <title>The reduced genome of Candidatus Kinetoplastibacterium sorsogonicusi, the endosymbiont of Kentomonas sorsogonicus (Trypanosomatidae): loss of the haem-synthesis pathway.</title>
        <authorList>
            <person name="Silva F.M."/>
            <person name="Kostygov A.Y."/>
            <person name="Spodareva V.V."/>
            <person name="Butenko A."/>
            <person name="Tossou R."/>
            <person name="Lukes J."/>
            <person name="Yurchenko V."/>
            <person name="Alves J.M.P."/>
        </authorList>
    </citation>
    <scope>NUCLEOTIDE SEQUENCE [LARGE SCALE GENOMIC DNA]</scope>
    <source>
        <strain evidence="4 5">MF-08</strain>
    </source>
</reference>
<evidence type="ECO:0000256" key="2">
    <source>
        <dbReference type="ARBA" id="ARBA00022723"/>
    </source>
</evidence>
<sequence>MYNIKNFYLLDWLENTLNSNSIKNDYAPNGMQIEGDTNISKILFGVTLNEQLIKLAIKNKANAIITHHGLLNYKENIVVKGIKRNRLKLILKNNINIFSYHLPLDVHISLGNNYQLAKLLDLHPILCKNQLPLTYCNGLLWIGTSKKINNIKDLCILIEKKLNRKPLYIGPKNKIINKIAWCTGAGQKMFSDAIELGADVYITGEISESSVHLARENNVGFISAGHHATERYGVKALSQYIMEKLNIETQFVDIDNPI</sequence>
<evidence type="ECO:0000256" key="1">
    <source>
        <dbReference type="ARBA" id="ARBA00006964"/>
    </source>
</evidence>
<dbReference type="AlphaFoldDB" id="A0A3Q8EQP4"/>
<organism evidence="4 5">
    <name type="scientific">Candidatus Kinetoplastidibacterium kentomonadis</name>
    <dbReference type="NCBI Taxonomy" id="1576550"/>
    <lineage>
        <taxon>Bacteria</taxon>
        <taxon>Pseudomonadati</taxon>
        <taxon>Pseudomonadota</taxon>
        <taxon>Betaproteobacteria</taxon>
        <taxon>Candidatus Kinetoplastidibacterium</taxon>
    </lineage>
</organism>
<dbReference type="PANTHER" id="PTHR13799:SF14">
    <property type="entry name" value="GTP CYCLOHYDROLASE 1 TYPE 2 HOMOLOG"/>
    <property type="match status" value="1"/>
</dbReference>
<evidence type="ECO:0000313" key="5">
    <source>
        <dbReference type="Proteomes" id="UP000266796"/>
    </source>
</evidence>
<dbReference type="InterPro" id="IPR002678">
    <property type="entry name" value="DUF34/NIF3"/>
</dbReference>
<evidence type="ECO:0000256" key="3">
    <source>
        <dbReference type="PIRSR" id="PIRSR602678-1"/>
    </source>
</evidence>
<name>A0A3Q8EQP4_9PROT</name>
<dbReference type="GO" id="GO:0005737">
    <property type="term" value="C:cytoplasm"/>
    <property type="evidence" value="ECO:0007669"/>
    <property type="project" value="TreeGrafter"/>
</dbReference>
<gene>
    <name evidence="4" type="primary">ybgI</name>
    <name evidence="4" type="ORF">CKSOR_00016</name>
</gene>